<dbReference type="Pfam" id="PF02932">
    <property type="entry name" value="Neur_chan_memb"/>
    <property type="match status" value="1"/>
</dbReference>
<dbReference type="PRINTS" id="PR00254">
    <property type="entry name" value="NICOTINICR"/>
</dbReference>
<feature type="transmembrane region" description="Helical" evidence="14">
    <location>
        <begin position="493"/>
        <end position="514"/>
    </location>
</feature>
<feature type="transmembrane region" description="Helical" evidence="14">
    <location>
        <begin position="275"/>
        <end position="292"/>
    </location>
</feature>
<proteinExistence type="inferred from homology"/>
<keyword evidence="18" id="KW-1185">Reference proteome</keyword>
<keyword evidence="12 14" id="KW-0407">Ion channel</keyword>
<dbReference type="InterPro" id="IPR036734">
    <property type="entry name" value="Neur_chan_lig-bd_sf"/>
</dbReference>
<dbReference type="KEGG" id="cvn:111128542"/>
<dbReference type="InterPro" id="IPR038050">
    <property type="entry name" value="Neuro_actylchol_rec"/>
</dbReference>
<evidence type="ECO:0000256" key="3">
    <source>
        <dbReference type="ARBA" id="ARBA00022692"/>
    </source>
</evidence>
<keyword evidence="8" id="KW-1015">Disulfide bond</keyword>
<keyword evidence="6 14" id="KW-0406">Ion transport</keyword>
<dbReference type="GO" id="GO:0022848">
    <property type="term" value="F:acetylcholine-gated monoatomic cation-selective channel activity"/>
    <property type="evidence" value="ECO:0007669"/>
    <property type="project" value="InterPro"/>
</dbReference>
<evidence type="ECO:0000256" key="5">
    <source>
        <dbReference type="ARBA" id="ARBA00023018"/>
    </source>
</evidence>
<evidence type="ECO:0000256" key="4">
    <source>
        <dbReference type="ARBA" id="ARBA00022989"/>
    </source>
</evidence>
<dbReference type="InterPro" id="IPR006202">
    <property type="entry name" value="Neur_chan_lig-bd"/>
</dbReference>
<dbReference type="Proteomes" id="UP000694844">
    <property type="component" value="Chromosome 4"/>
</dbReference>
<evidence type="ECO:0000256" key="7">
    <source>
        <dbReference type="ARBA" id="ARBA00023136"/>
    </source>
</evidence>
<dbReference type="Pfam" id="PF02931">
    <property type="entry name" value="Neur_chan_LBD"/>
    <property type="match status" value="1"/>
</dbReference>
<evidence type="ECO:0000256" key="2">
    <source>
        <dbReference type="ARBA" id="ARBA00022475"/>
    </source>
</evidence>
<keyword evidence="4 14" id="KW-1133">Transmembrane helix</keyword>
<evidence type="ECO:0000256" key="1">
    <source>
        <dbReference type="ARBA" id="ARBA00022448"/>
    </source>
</evidence>
<keyword evidence="1 14" id="KW-0813">Transport</keyword>
<evidence type="ECO:0000256" key="6">
    <source>
        <dbReference type="ARBA" id="ARBA00023065"/>
    </source>
</evidence>
<evidence type="ECO:0000256" key="9">
    <source>
        <dbReference type="ARBA" id="ARBA00023170"/>
    </source>
</evidence>
<evidence type="ECO:0000259" key="17">
    <source>
        <dbReference type="Pfam" id="PF02932"/>
    </source>
</evidence>
<dbReference type="GO" id="GO:0045211">
    <property type="term" value="C:postsynaptic membrane"/>
    <property type="evidence" value="ECO:0007669"/>
    <property type="project" value="InterPro"/>
</dbReference>
<keyword evidence="11" id="KW-1071">Ligand-gated ion channel</keyword>
<feature type="transmembrane region" description="Helical" evidence="14">
    <location>
        <begin position="245"/>
        <end position="268"/>
    </location>
</feature>
<evidence type="ECO:0000256" key="8">
    <source>
        <dbReference type="ARBA" id="ARBA00023157"/>
    </source>
</evidence>
<dbReference type="PRINTS" id="PR00252">
    <property type="entry name" value="NRIONCHANNEL"/>
</dbReference>
<dbReference type="PROSITE" id="PS00236">
    <property type="entry name" value="NEUROTR_ION_CHANNEL"/>
    <property type="match status" value="1"/>
</dbReference>
<keyword evidence="10" id="KW-0325">Glycoprotein</keyword>
<dbReference type="RefSeq" id="XP_022329905.1">
    <property type="nucleotide sequence ID" value="XM_022474197.1"/>
</dbReference>
<dbReference type="FunFam" id="2.70.170.10:FF:000030">
    <property type="entry name" value="AcetylCholine Receptor"/>
    <property type="match status" value="1"/>
</dbReference>
<evidence type="ECO:0000313" key="19">
    <source>
        <dbReference type="RefSeq" id="XP_022329905.1"/>
    </source>
</evidence>
<dbReference type="Gene3D" id="1.20.58.390">
    <property type="entry name" value="Neurotransmitter-gated ion-channel transmembrane domain"/>
    <property type="match status" value="1"/>
</dbReference>
<dbReference type="InterPro" id="IPR018000">
    <property type="entry name" value="Neurotransmitter_ion_chnl_CS"/>
</dbReference>
<organism evidence="18 19">
    <name type="scientific">Crassostrea virginica</name>
    <name type="common">Eastern oyster</name>
    <dbReference type="NCBI Taxonomy" id="6565"/>
    <lineage>
        <taxon>Eukaryota</taxon>
        <taxon>Metazoa</taxon>
        <taxon>Spiralia</taxon>
        <taxon>Lophotrochozoa</taxon>
        <taxon>Mollusca</taxon>
        <taxon>Bivalvia</taxon>
        <taxon>Autobranchia</taxon>
        <taxon>Pteriomorphia</taxon>
        <taxon>Ostreida</taxon>
        <taxon>Ostreoidea</taxon>
        <taxon>Ostreidae</taxon>
        <taxon>Crassostrea</taxon>
    </lineage>
</organism>
<dbReference type="AlphaFoldDB" id="A0A8B8DQ18"/>
<protein>
    <submittedName>
        <fullName evidence="19">Neuronal acetylcholine receptor subunit beta-3-like</fullName>
    </submittedName>
</protein>
<evidence type="ECO:0000259" key="16">
    <source>
        <dbReference type="Pfam" id="PF02931"/>
    </source>
</evidence>
<evidence type="ECO:0000256" key="10">
    <source>
        <dbReference type="ARBA" id="ARBA00023180"/>
    </source>
</evidence>
<dbReference type="PANTHER" id="PTHR18945">
    <property type="entry name" value="NEUROTRANSMITTER GATED ION CHANNEL"/>
    <property type="match status" value="1"/>
</dbReference>
<keyword evidence="3 14" id="KW-0812">Transmembrane</keyword>
<evidence type="ECO:0000256" key="12">
    <source>
        <dbReference type="ARBA" id="ARBA00023303"/>
    </source>
</evidence>
<feature type="domain" description="Neurotransmitter-gated ion-channel transmembrane" evidence="17">
    <location>
        <begin position="250"/>
        <end position="502"/>
    </location>
</feature>
<evidence type="ECO:0000256" key="13">
    <source>
        <dbReference type="ARBA" id="ARBA00034099"/>
    </source>
</evidence>
<keyword evidence="2" id="KW-1003">Cell membrane</keyword>
<accession>A0A8B8DQ18</accession>
<reference evidence="19" key="1">
    <citation type="submission" date="2025-08" db="UniProtKB">
        <authorList>
            <consortium name="RefSeq"/>
        </authorList>
    </citation>
    <scope>IDENTIFICATION</scope>
    <source>
        <tissue evidence="19">Whole sample</tissue>
    </source>
</reference>
<feature type="region of interest" description="Disordered" evidence="15">
    <location>
        <begin position="448"/>
        <end position="472"/>
    </location>
</feature>
<dbReference type="InterPro" id="IPR002394">
    <property type="entry name" value="Nicotinic_acetylcholine_rcpt"/>
</dbReference>
<dbReference type="GeneID" id="111128542"/>
<gene>
    <name evidence="19" type="primary">LOC111128542</name>
</gene>
<feature type="transmembrane region" description="Helical" evidence="14">
    <location>
        <begin position="304"/>
        <end position="326"/>
    </location>
</feature>
<dbReference type="OrthoDB" id="5975154at2759"/>
<dbReference type="SUPFAM" id="SSF63712">
    <property type="entry name" value="Nicotinic receptor ligand binding domain-like"/>
    <property type="match status" value="1"/>
</dbReference>
<name>A0A8B8DQ18_CRAVI</name>
<keyword evidence="7 14" id="KW-0472">Membrane</keyword>
<feature type="domain" description="Neurotransmitter-gated ion-channel ligand-binding" evidence="16">
    <location>
        <begin position="32"/>
        <end position="242"/>
    </location>
</feature>
<comment type="subcellular location">
    <subcellularLocation>
        <location evidence="13">Synaptic cell membrane</location>
        <topology evidence="13">Multi-pass membrane protein</topology>
    </subcellularLocation>
</comment>
<sequence length="519" mass="58902">MLGEMENYVGIFWYMFLGIYNARGLGVGLTGERQLLTHLFEEYNSLTRPVQNYSHPVTVRFHISLNQILDLDEKKQIITTSVWVKETWIDESLTWDPKAFNNTRRLVVASTKLWLPDIFIFNTAGGHSAGFVNVTGSKLIIDSSGLVTWTVPLMIKSSCPVDVTYFPYDQQTCEVNFGSWIYDVTKVDLQLLSSSPDLEQYILNNEFDLLGVDLYRTMVDEACCPGSGSHPIIHFQMTIKRKSIYYDYIVIAPTIMLCILTLASFWLPCHHGEKIAIGLTVFLTLYVLQLLIAENVPDTNTTPVLGVFIFLVMTLNCISLIMATLVMSIKKRSTLKPVPQVPPLMLQICKRYLGKITCTPSESRFHGYNLCHEEEDNKEPMNTTESWNSLDQLLHEFDDNIDDEDVSSVHLLPSAADEDVSQPGIVASALSYRRTLKNRRSYRRAIHCENQPKSATSRSQSSPTNPKETVSPESLVRRQEWCYVAETVDKASFIVYLASMFITILTVLVFVPSFQNIHT</sequence>
<dbReference type="InterPro" id="IPR036719">
    <property type="entry name" value="Neuro-gated_channel_TM_sf"/>
</dbReference>
<comment type="similarity">
    <text evidence="14">Belongs to the ligand-gated ion channel (TC 1.A.9) family.</text>
</comment>
<dbReference type="InterPro" id="IPR006201">
    <property type="entry name" value="Neur_channel"/>
</dbReference>
<evidence type="ECO:0000313" key="18">
    <source>
        <dbReference type="Proteomes" id="UP000694844"/>
    </source>
</evidence>
<dbReference type="CDD" id="cd19051">
    <property type="entry name" value="LGIC_TM_cation"/>
    <property type="match status" value="1"/>
</dbReference>
<evidence type="ECO:0000256" key="15">
    <source>
        <dbReference type="SAM" id="MobiDB-lite"/>
    </source>
</evidence>
<keyword evidence="5" id="KW-0770">Synapse</keyword>
<evidence type="ECO:0000256" key="11">
    <source>
        <dbReference type="ARBA" id="ARBA00023286"/>
    </source>
</evidence>
<dbReference type="GO" id="GO:0004888">
    <property type="term" value="F:transmembrane signaling receptor activity"/>
    <property type="evidence" value="ECO:0007669"/>
    <property type="project" value="InterPro"/>
</dbReference>
<dbReference type="CDD" id="cd18997">
    <property type="entry name" value="LGIC_ECD_nAChR"/>
    <property type="match status" value="1"/>
</dbReference>
<keyword evidence="9" id="KW-0675">Receptor</keyword>
<dbReference type="SUPFAM" id="SSF90112">
    <property type="entry name" value="Neurotransmitter-gated ion-channel transmembrane pore"/>
    <property type="match status" value="1"/>
</dbReference>
<evidence type="ECO:0000256" key="14">
    <source>
        <dbReference type="RuleBase" id="RU000687"/>
    </source>
</evidence>
<dbReference type="InterPro" id="IPR006029">
    <property type="entry name" value="Neurotrans-gated_channel_TM"/>
</dbReference>
<dbReference type="Gene3D" id="2.70.170.10">
    <property type="entry name" value="Neurotransmitter-gated ion-channel ligand-binding domain"/>
    <property type="match status" value="1"/>
</dbReference>
<feature type="compositionally biased region" description="Polar residues" evidence="15">
    <location>
        <begin position="451"/>
        <end position="472"/>
    </location>
</feature>